<gene>
    <name evidence="2" type="ORF">Ari01nite_42990</name>
</gene>
<accession>A0A919MVW1</accession>
<dbReference type="GO" id="GO:0008654">
    <property type="term" value="P:phospholipid biosynthetic process"/>
    <property type="evidence" value="ECO:0007669"/>
    <property type="project" value="InterPro"/>
</dbReference>
<dbReference type="GO" id="GO:0016020">
    <property type="term" value="C:membrane"/>
    <property type="evidence" value="ECO:0007669"/>
    <property type="project" value="InterPro"/>
</dbReference>
<feature type="transmembrane region" description="Helical" evidence="1">
    <location>
        <begin position="143"/>
        <end position="168"/>
    </location>
</feature>
<keyword evidence="1" id="KW-0472">Membrane</keyword>
<keyword evidence="3" id="KW-1185">Reference proteome</keyword>
<dbReference type="InterPro" id="IPR000462">
    <property type="entry name" value="CDP-OH_P_trans"/>
</dbReference>
<keyword evidence="1" id="KW-1133">Transmembrane helix</keyword>
<evidence type="ECO:0000313" key="2">
    <source>
        <dbReference type="EMBL" id="GIE96834.1"/>
    </source>
</evidence>
<feature type="transmembrane region" description="Helical" evidence="1">
    <location>
        <begin position="45"/>
        <end position="66"/>
    </location>
</feature>
<reference evidence="2" key="1">
    <citation type="submission" date="2021-01" db="EMBL/GenBank/DDBJ databases">
        <title>Whole genome shotgun sequence of Actinoplanes rishiriensis NBRC 108556.</title>
        <authorList>
            <person name="Komaki H."/>
            <person name="Tamura T."/>
        </authorList>
    </citation>
    <scope>NUCLEOTIDE SEQUENCE</scope>
    <source>
        <strain evidence="2">NBRC 108556</strain>
    </source>
</reference>
<evidence type="ECO:0008006" key="4">
    <source>
        <dbReference type="Google" id="ProtNLM"/>
    </source>
</evidence>
<dbReference type="Gene3D" id="1.20.120.1760">
    <property type="match status" value="1"/>
</dbReference>
<name>A0A919MVW1_9ACTN</name>
<keyword evidence="1" id="KW-0812">Transmembrane</keyword>
<feature type="transmembrane region" description="Helical" evidence="1">
    <location>
        <begin position="196"/>
        <end position="223"/>
    </location>
</feature>
<dbReference type="GO" id="GO:0016780">
    <property type="term" value="F:phosphotransferase activity, for other substituted phosphate groups"/>
    <property type="evidence" value="ECO:0007669"/>
    <property type="project" value="InterPro"/>
</dbReference>
<dbReference type="EMBL" id="BOMV01000051">
    <property type="protein sequence ID" value="GIE96834.1"/>
    <property type="molecule type" value="Genomic_DNA"/>
</dbReference>
<evidence type="ECO:0000256" key="1">
    <source>
        <dbReference type="SAM" id="Phobius"/>
    </source>
</evidence>
<feature type="transmembrane region" description="Helical" evidence="1">
    <location>
        <begin position="99"/>
        <end position="123"/>
    </location>
</feature>
<dbReference type="InterPro" id="IPR043130">
    <property type="entry name" value="CDP-OH_PTrfase_TM_dom"/>
</dbReference>
<proteinExistence type="predicted"/>
<protein>
    <recommendedName>
        <fullName evidence="4">CDP-alcohol phosphatidyltransferase</fullName>
    </recommendedName>
</protein>
<dbReference type="Pfam" id="PF01066">
    <property type="entry name" value="CDP-OH_P_transf"/>
    <property type="match status" value="1"/>
</dbReference>
<comment type="caution">
    <text evidence="2">The sequence shown here is derived from an EMBL/GenBank/DDBJ whole genome shotgun (WGS) entry which is preliminary data.</text>
</comment>
<organism evidence="2 3">
    <name type="scientific">Paractinoplanes rishiriensis</name>
    <dbReference type="NCBI Taxonomy" id="1050105"/>
    <lineage>
        <taxon>Bacteria</taxon>
        <taxon>Bacillati</taxon>
        <taxon>Actinomycetota</taxon>
        <taxon>Actinomycetes</taxon>
        <taxon>Micromonosporales</taxon>
        <taxon>Micromonosporaceae</taxon>
        <taxon>Paractinoplanes</taxon>
    </lineage>
</organism>
<sequence>MTWDEYAAAWSRLHGGFDPSGASGLVRGWLRLTYRIGSWLAARGVGPMAVTTGGLLLCLAVPLVVLLDPPSYGPFLAAPSIAGSSVAGSSLYDPLAAGPLLAASVVLAAALADGLDGAVAVLTGRATRVGYVYDSVADRVGELAWLAAFWLAGAPGWAVVAAGAASWLQEYARSRATAAGMTEIGVVTISERPTRVLITIFGLLLTAVLPWAPLAAVLVWSALTTVGLTQLTVTIRRNLTDG</sequence>
<dbReference type="Proteomes" id="UP000636960">
    <property type="component" value="Unassembled WGS sequence"/>
</dbReference>
<evidence type="ECO:0000313" key="3">
    <source>
        <dbReference type="Proteomes" id="UP000636960"/>
    </source>
</evidence>
<dbReference type="AlphaFoldDB" id="A0A919MVW1"/>